<feature type="domain" description="Protein kinase" evidence="3">
    <location>
        <begin position="227"/>
        <end position="511"/>
    </location>
</feature>
<dbReference type="PROSITE" id="PS00108">
    <property type="entry name" value="PROTEIN_KINASE_ST"/>
    <property type="match status" value="1"/>
</dbReference>
<proteinExistence type="predicted"/>
<evidence type="ECO:0000313" key="4">
    <source>
        <dbReference type="EMBL" id="OCL13494.1"/>
    </source>
</evidence>
<dbReference type="Pfam" id="PF00069">
    <property type="entry name" value="Pkinase"/>
    <property type="match status" value="1"/>
</dbReference>
<dbReference type="GO" id="GO:0007165">
    <property type="term" value="P:signal transduction"/>
    <property type="evidence" value="ECO:0007669"/>
    <property type="project" value="TreeGrafter"/>
</dbReference>
<feature type="compositionally biased region" description="Low complexity" evidence="2">
    <location>
        <begin position="72"/>
        <end position="91"/>
    </location>
</feature>
<dbReference type="PANTHER" id="PTHR23257">
    <property type="entry name" value="SERINE-THREONINE PROTEIN KINASE"/>
    <property type="match status" value="1"/>
</dbReference>
<dbReference type="OrthoDB" id="626167at2759"/>
<dbReference type="PROSITE" id="PS50011">
    <property type="entry name" value="PROTEIN_KINASE_DOM"/>
    <property type="match status" value="1"/>
</dbReference>
<feature type="compositionally biased region" description="Polar residues" evidence="2">
    <location>
        <begin position="156"/>
        <end position="178"/>
    </location>
</feature>
<dbReference type="InterPro" id="IPR000719">
    <property type="entry name" value="Prot_kinase_dom"/>
</dbReference>
<dbReference type="InterPro" id="IPR008271">
    <property type="entry name" value="Ser/Thr_kinase_AS"/>
</dbReference>
<dbReference type="PROSITE" id="PS50088">
    <property type="entry name" value="ANK_REPEAT"/>
    <property type="match status" value="1"/>
</dbReference>
<dbReference type="InterPro" id="IPR050167">
    <property type="entry name" value="Ser_Thr_protein_kinase"/>
</dbReference>
<dbReference type="SUPFAM" id="SSF56112">
    <property type="entry name" value="Protein kinase-like (PK-like)"/>
    <property type="match status" value="1"/>
</dbReference>
<dbReference type="Gene3D" id="1.25.40.20">
    <property type="entry name" value="Ankyrin repeat-containing domain"/>
    <property type="match status" value="2"/>
</dbReference>
<dbReference type="SMART" id="SM00248">
    <property type="entry name" value="ANK"/>
    <property type="match status" value="7"/>
</dbReference>
<dbReference type="InterPro" id="IPR011009">
    <property type="entry name" value="Kinase-like_dom_sf"/>
</dbReference>
<dbReference type="CDD" id="cd00180">
    <property type="entry name" value="PKc"/>
    <property type="match status" value="1"/>
</dbReference>
<dbReference type="InterPro" id="IPR002110">
    <property type="entry name" value="Ankyrin_rpt"/>
</dbReference>
<evidence type="ECO:0000259" key="3">
    <source>
        <dbReference type="PROSITE" id="PS50011"/>
    </source>
</evidence>
<dbReference type="GO" id="GO:0005524">
    <property type="term" value="F:ATP binding"/>
    <property type="evidence" value="ECO:0007669"/>
    <property type="project" value="InterPro"/>
</dbReference>
<dbReference type="PROSITE" id="PS50297">
    <property type="entry name" value="ANK_REP_REGION"/>
    <property type="match status" value="1"/>
</dbReference>
<sequence length="1732" mass="193900">MTTMNFSANEVERATGLFLDTIGELIAERRREIPTLWASACKDTWTISLRDFKSGHPIVCNHQDESLDGLPISSSSSSEEGSGASSNISSERLSQPRSHFPNIISRYTSGLSHSFSQSKEKSSSRRVAAFRPSQRSSELFQIPDDPSSSSANTSSKTIKNVSTGQSAPDHTIASSQPGSHCKKCTGDDPTTFPFVSDVAPLAILMVLEAVQNHNELSFSPMTPAYIPDRPEYLSNGMSFRVTRVPWQQVRADTEGRIVSDAVYKRLNRNAPRKAWLDFMKDLVVTHHMTYHVSDSHKRNVVKLLGLGWERIIDDFVGEPTLAPVIALEYASYGTLQDLFYSSSFLSSYQQKLRLLSDIAEGLQALHFSNVTHGDVKPNNILVCKDQTHGILAKLSDFGLSIIDPEAGAEFQRLPGGTEEYLAPEAHRLIARDQLKYTDVYSFGVVVWQTLLGGTVPFFSPRYLDGQFLSKAEIQRLKTGKHAEMADAYGIRVDEQQFSRLNRGDELQQQSYQPPEDPVNALLVAMARDSLAEMSGIAINNAEPFGSSSEFGIFLSVLQISLSSCPIHRRLESVLILLGKPYERRQISISKIMWKAKVEMALQKNLRYQTVTARSKELYSTIFEQFFVTLQRNPNCHDLNKLSHWDAVLARHLSSSLVEYYIWKFLGGDHSETTRDSLLTYLALCSSAGDLDMCSAGLSIHQLLGVNMRWVNLYTTGTALAMIKGDNNLWNIRHPASVKFQAQLTKGLIKRFQEEQIDGEQNRIAAHVLMELEIGPFDVNYQNNQGDTLLNLACQSGNFPLVFQLITDHGASASISNNYGEEPIHWLHQIPSEDSHIVEAITVLLAQAGADIEAFAQPRVADYSLSFSNNYLFPTPLLRAVARQNLSAVSCLVQIGADISVSQSAIYAQINMSPLSLACAMLEYECLGVMLADWKPGSDPMDPDNVEVRGLWEEAIGGLSGRDRIKIHGDQYALNVSRTLAVLTAYLGPGWLVRKTQSSLLYAVEGGDLVWVEALLNSLFSDPMKAVLADLQKGLECAVAQGYKHIVAKLMEYGALPLLPHRWSMNNYTAGRPGKWSEGLIDKMTDEMYESGHVCANTKCSLHLCATGGVDGVAIAESILRYPIVNECLKPALPDANDHGLSHFVIATIDGKYPRLNRPDENHYTPLYEAMAHGEFALAQCYLDQGASLPHQIEYLLKRSPRKPPFNLTRRVFGRVQPQANWGLHPAAELKNWSLEEGTIITATADACRAFDEFNKERCWRAVLSVFNSPSELLAKAEDGRDALEIAIDAVDRVTLDMLVKYLQKHPNVFVNYSVVDRIRDRLLADPPSHVADSVVKERVVSYRRDLGDMVNTMLSAGDNGIPINTRSDISERILEHVTNEFTILLVGFTQRGNGNISKDKFKSDMERFINAFMMALYSCQQSSHEWNNVLEGLKKGLTKLLSPYFGISFCRQEYLGRRAAKVELTSKKKSISPHNLHSVGWNSRQSEITIGAGNSELKNLRGIEPLLDWPLYRKTVVAELRIASPTNSLPLPNFANVPLQYLTLQNLGFVMGTRISIPGADYFTATMLRASCPNRTTRICERENRPDRAYYFKSLQTKGERLSKTNMKTQENKLKYFENVIQRINPFADNVALKEMARLMRDLVCAHAENLVDTRELTKIDPEDMHPLFGKARVERMGENATYMDLPMDAYIESGQKLQQELLKEYERCGRDLPDELKRILNLEYEQSDDNE</sequence>
<feature type="repeat" description="ANK" evidence="1">
    <location>
        <begin position="784"/>
        <end position="817"/>
    </location>
</feature>
<dbReference type="EMBL" id="KV748713">
    <property type="protein sequence ID" value="OCL13494.1"/>
    <property type="molecule type" value="Genomic_DNA"/>
</dbReference>
<feature type="region of interest" description="Disordered" evidence="2">
    <location>
        <begin position="114"/>
        <end position="184"/>
    </location>
</feature>
<organism evidence="4 5">
    <name type="scientific">Glonium stellatum</name>
    <dbReference type="NCBI Taxonomy" id="574774"/>
    <lineage>
        <taxon>Eukaryota</taxon>
        <taxon>Fungi</taxon>
        <taxon>Dikarya</taxon>
        <taxon>Ascomycota</taxon>
        <taxon>Pezizomycotina</taxon>
        <taxon>Dothideomycetes</taxon>
        <taxon>Pleosporomycetidae</taxon>
        <taxon>Gloniales</taxon>
        <taxon>Gloniaceae</taxon>
        <taxon>Glonium</taxon>
    </lineage>
</organism>
<protein>
    <recommendedName>
        <fullName evidence="3">Protein kinase domain-containing protein</fullName>
    </recommendedName>
</protein>
<evidence type="ECO:0000313" key="5">
    <source>
        <dbReference type="Proteomes" id="UP000250140"/>
    </source>
</evidence>
<accession>A0A8E2FAN0</accession>
<dbReference type="InterPro" id="IPR036770">
    <property type="entry name" value="Ankyrin_rpt-contain_sf"/>
</dbReference>
<keyword evidence="5" id="KW-1185">Reference proteome</keyword>
<dbReference type="GO" id="GO:0004672">
    <property type="term" value="F:protein kinase activity"/>
    <property type="evidence" value="ECO:0007669"/>
    <property type="project" value="InterPro"/>
</dbReference>
<keyword evidence="1" id="KW-0040">ANK repeat</keyword>
<dbReference type="Gene3D" id="1.10.510.10">
    <property type="entry name" value="Transferase(Phosphotransferase) domain 1"/>
    <property type="match status" value="1"/>
</dbReference>
<reference evidence="4 5" key="1">
    <citation type="journal article" date="2016" name="Nat. Commun.">
        <title>Ectomycorrhizal ecology is imprinted in the genome of the dominant symbiotic fungus Cenococcum geophilum.</title>
        <authorList>
            <consortium name="DOE Joint Genome Institute"/>
            <person name="Peter M."/>
            <person name="Kohler A."/>
            <person name="Ohm R.A."/>
            <person name="Kuo A."/>
            <person name="Krutzmann J."/>
            <person name="Morin E."/>
            <person name="Arend M."/>
            <person name="Barry K.W."/>
            <person name="Binder M."/>
            <person name="Choi C."/>
            <person name="Clum A."/>
            <person name="Copeland A."/>
            <person name="Grisel N."/>
            <person name="Haridas S."/>
            <person name="Kipfer T."/>
            <person name="LaButti K."/>
            <person name="Lindquist E."/>
            <person name="Lipzen A."/>
            <person name="Maire R."/>
            <person name="Meier B."/>
            <person name="Mihaltcheva S."/>
            <person name="Molinier V."/>
            <person name="Murat C."/>
            <person name="Poggeler S."/>
            <person name="Quandt C.A."/>
            <person name="Sperisen C."/>
            <person name="Tritt A."/>
            <person name="Tisserant E."/>
            <person name="Crous P.W."/>
            <person name="Henrissat B."/>
            <person name="Nehls U."/>
            <person name="Egli S."/>
            <person name="Spatafora J.W."/>
            <person name="Grigoriev I.V."/>
            <person name="Martin F.M."/>
        </authorList>
    </citation>
    <scope>NUCLEOTIDE SEQUENCE [LARGE SCALE GENOMIC DNA]</scope>
    <source>
        <strain evidence="4 5">CBS 207.34</strain>
    </source>
</reference>
<dbReference type="Proteomes" id="UP000250140">
    <property type="component" value="Unassembled WGS sequence"/>
</dbReference>
<evidence type="ECO:0000256" key="2">
    <source>
        <dbReference type="SAM" id="MobiDB-lite"/>
    </source>
</evidence>
<dbReference type="SUPFAM" id="SSF48403">
    <property type="entry name" value="Ankyrin repeat"/>
    <property type="match status" value="1"/>
</dbReference>
<evidence type="ECO:0000256" key="1">
    <source>
        <dbReference type="PROSITE-ProRule" id="PRU00023"/>
    </source>
</evidence>
<gene>
    <name evidence="4" type="ORF">AOQ84DRAFT_225375</name>
</gene>
<name>A0A8E2FAN0_9PEZI</name>
<feature type="region of interest" description="Disordered" evidence="2">
    <location>
        <begin position="69"/>
        <end position="95"/>
    </location>
</feature>
<dbReference type="GO" id="GO:0005737">
    <property type="term" value="C:cytoplasm"/>
    <property type="evidence" value="ECO:0007669"/>
    <property type="project" value="TreeGrafter"/>
</dbReference>
<dbReference type="SMART" id="SM00220">
    <property type="entry name" value="S_TKc"/>
    <property type="match status" value="1"/>
</dbReference>